<dbReference type="InterPro" id="IPR001375">
    <property type="entry name" value="Peptidase_S9_cat"/>
</dbReference>
<keyword evidence="3" id="KW-0031">Aminopeptidase</keyword>
<dbReference type="Gene3D" id="3.40.50.1820">
    <property type="entry name" value="alpha/beta hydrolase"/>
    <property type="match status" value="1"/>
</dbReference>
<evidence type="ECO:0000259" key="2">
    <source>
        <dbReference type="Pfam" id="PF00326"/>
    </source>
</evidence>
<evidence type="ECO:0000313" key="3">
    <source>
        <dbReference type="EMBL" id="RKE94800.1"/>
    </source>
</evidence>
<dbReference type="GO" id="GO:0004252">
    <property type="term" value="F:serine-type endopeptidase activity"/>
    <property type="evidence" value="ECO:0007669"/>
    <property type="project" value="TreeGrafter"/>
</dbReference>
<dbReference type="GO" id="GO:0006508">
    <property type="term" value="P:proteolysis"/>
    <property type="evidence" value="ECO:0007669"/>
    <property type="project" value="InterPro"/>
</dbReference>
<dbReference type="SUPFAM" id="SSF53474">
    <property type="entry name" value="alpha/beta-Hydrolases"/>
    <property type="match status" value="1"/>
</dbReference>
<dbReference type="RefSeq" id="WP_120201138.1">
    <property type="nucleotide sequence ID" value="NZ_RAQJ01000003.1"/>
</dbReference>
<sequence length="666" mass="76612">MKYLNSIYLLVGLCFCSCNSNIVTNTNKESSLEEKLIDRATLFASKNKEDVKLSPNGNQLSFIQLKGGIRNIWIASLNNIDAAKQVTFSTKRDVFYDYYWSTDGASIIYKGDNGGDENYVFRAISLKTNKTTVLSPLDGSRTQLYGISPKHPKEIILGYNNRDPSYFDLYRVNIESGKRELIYKNTKGFNRFYIDTDLKLRMARKPATDAPYYMLYKCNESKEFQPFYRIELEESRTYKVLQFDFSDDFFYALDNKETDKLALVRINFKTGERKQIASSKKVDLKDVIFSSITGKPILYLEDYLKPEWHWLNEQKFMFPESFTEQRIRFLGFNNNENKCLIKVSGKHPGKIYIIEKGKEEKFLFSEKKELENYELPEVIPVTIKSRDGLDLVCYLSLPKGSDSNMDGIPDKPLPMILNPHDGPWRRTHYNYDTWWQWMANRGYAVLSPNFRGSTGFGKDFLNAGNMEWGAKMQDDLDDAVDWAIRVGIANPDKIGMFGASYSGYTSLMALAKSSDKYACAIDMFGPSNLETLLNSLPKYWMIEFEEIVKRMGDPRTEEGRAFLKERSPITYARDFKKPLLIAQGENDIRVTRQESDQIAAALSQNNIPVTYLLLKDEGHGWFNTNNDLALKGLIEDFLAKHLGGRVEGLKDQIDKSSIEFVKTTKQ</sequence>
<gene>
    <name evidence="3" type="ORF">BXY80_1812</name>
</gene>
<dbReference type="GO" id="GO:0004177">
    <property type="term" value="F:aminopeptidase activity"/>
    <property type="evidence" value="ECO:0007669"/>
    <property type="project" value="UniProtKB-KW"/>
</dbReference>
<dbReference type="SUPFAM" id="SSF82171">
    <property type="entry name" value="DPP6 N-terminal domain-like"/>
    <property type="match status" value="1"/>
</dbReference>
<dbReference type="AlphaFoldDB" id="A0A420DKL9"/>
<dbReference type="Pfam" id="PF00326">
    <property type="entry name" value="Peptidase_S9"/>
    <property type="match status" value="1"/>
</dbReference>
<dbReference type="InterPro" id="IPR011042">
    <property type="entry name" value="6-blade_b-propeller_TolB-like"/>
</dbReference>
<comment type="caution">
    <text evidence="3">The sequence shown here is derived from an EMBL/GenBank/DDBJ whole genome shotgun (WGS) entry which is preliminary data.</text>
</comment>
<dbReference type="OrthoDB" id="108903at2"/>
<reference evidence="3 4" key="1">
    <citation type="submission" date="2018-09" db="EMBL/GenBank/DDBJ databases">
        <title>Genomic Encyclopedia of Archaeal and Bacterial Type Strains, Phase II (KMG-II): from individual species to whole genera.</title>
        <authorList>
            <person name="Goeker M."/>
        </authorList>
    </citation>
    <scope>NUCLEOTIDE SEQUENCE [LARGE SCALE GENOMIC DNA]</scope>
    <source>
        <strain evidence="3 4">DSM 26283</strain>
    </source>
</reference>
<dbReference type="InterPro" id="IPR029058">
    <property type="entry name" value="AB_hydrolase_fold"/>
</dbReference>
<dbReference type="EMBL" id="RAQJ01000003">
    <property type="protein sequence ID" value="RKE94800.1"/>
    <property type="molecule type" value="Genomic_DNA"/>
</dbReference>
<dbReference type="Gene3D" id="2.120.10.30">
    <property type="entry name" value="TolB, C-terminal domain"/>
    <property type="match status" value="1"/>
</dbReference>
<protein>
    <submittedName>
        <fullName evidence="3">Dipeptidyl aminopeptidase/acylaminoacyl peptidase</fullName>
    </submittedName>
</protein>
<feature type="domain" description="Peptidase S9 prolyl oligopeptidase catalytic" evidence="2">
    <location>
        <begin position="433"/>
        <end position="644"/>
    </location>
</feature>
<evidence type="ECO:0000313" key="4">
    <source>
        <dbReference type="Proteomes" id="UP000284892"/>
    </source>
</evidence>
<keyword evidence="4" id="KW-1185">Reference proteome</keyword>
<proteinExistence type="predicted"/>
<dbReference type="Proteomes" id="UP000284892">
    <property type="component" value="Unassembled WGS sequence"/>
</dbReference>
<keyword evidence="3" id="KW-0645">Protease</keyword>
<keyword evidence="1" id="KW-0378">Hydrolase</keyword>
<accession>A0A420DKL9</accession>
<dbReference type="PANTHER" id="PTHR42776:SF27">
    <property type="entry name" value="DIPEPTIDYL PEPTIDASE FAMILY MEMBER 6"/>
    <property type="match status" value="1"/>
</dbReference>
<name>A0A420DKL9_9FLAO</name>
<evidence type="ECO:0000256" key="1">
    <source>
        <dbReference type="ARBA" id="ARBA00022801"/>
    </source>
</evidence>
<dbReference type="PANTHER" id="PTHR42776">
    <property type="entry name" value="SERINE PEPTIDASE S9 FAMILY MEMBER"/>
    <property type="match status" value="1"/>
</dbReference>
<organism evidence="3 4">
    <name type="scientific">Ichthyenterobacterium magnum</name>
    <dbReference type="NCBI Taxonomy" id="1230530"/>
    <lineage>
        <taxon>Bacteria</taxon>
        <taxon>Pseudomonadati</taxon>
        <taxon>Bacteroidota</taxon>
        <taxon>Flavobacteriia</taxon>
        <taxon>Flavobacteriales</taxon>
        <taxon>Flavobacteriaceae</taxon>
        <taxon>Ichthyenterobacterium</taxon>
    </lineage>
</organism>